<feature type="coiled-coil region" evidence="1">
    <location>
        <begin position="1280"/>
        <end position="1307"/>
    </location>
</feature>
<dbReference type="EMBL" id="VTER01000007">
    <property type="protein sequence ID" value="TYS46770.1"/>
    <property type="molecule type" value="Genomic_DNA"/>
</dbReference>
<evidence type="ECO:0000256" key="2">
    <source>
        <dbReference type="SAM" id="MobiDB-lite"/>
    </source>
</evidence>
<evidence type="ECO:0008006" key="5">
    <source>
        <dbReference type="Google" id="ProtNLM"/>
    </source>
</evidence>
<keyword evidence="1" id="KW-0175">Coiled coil</keyword>
<evidence type="ECO:0000313" key="3">
    <source>
        <dbReference type="EMBL" id="TYS46770.1"/>
    </source>
</evidence>
<evidence type="ECO:0000256" key="1">
    <source>
        <dbReference type="SAM" id="Coils"/>
    </source>
</evidence>
<feature type="region of interest" description="Disordered" evidence="2">
    <location>
        <begin position="87"/>
        <end position="150"/>
    </location>
</feature>
<dbReference type="RefSeq" id="WP_148975513.1">
    <property type="nucleotide sequence ID" value="NZ_VTER01000007.1"/>
</dbReference>
<name>A0A5D4R828_9BACI</name>
<sequence length="1323" mass="147263">MASNFNSSKYKQLFEQRFGKGSYDAGLSKAREIGATKAQAAFAKQEADARLKALKKAQEEYLKQLEEQETYGGVSKETFEVRLKEQGKITAQQEKAQAQGRGGHLPTRENQMKEKKKTDSAKVDITKLTPYQKQKRGLTPSWDEKKDDKKKKSVLGKIGDFLTSKDVDNDGERDGLLGAIDRFVVPISKGATDSIIPGNTERMSKNNPDNPVVKAAQKDRGLETDILNAAGMIGAFAAPYSGAYKAANLAVNKVPKLANIANPYAKKAVTGALAGGMAEAGISATNELANSEANDMRDYAIRTGLGIAGGAILDPALHGIANIIKRGRVPKGNTSEESLLGLPEPQKALPEPQLRLSEPRKVTPSLDALNNTFKRPTGLNNPIPPMPKALSQPLTRNRLESQGLNFGFNTKNAPQARKDLSPVTASIDPMNRNQAYWQGRYEEFAKQVNARHDLNSLTPEALEDLWSSFARYDEPVKLEDVVDLAYPKGFEAPPVVKEPARTIKDDLKEDPRINDMVKGLFPKVNSEPKISRPANLDEMVRRLEEIAPKKGQQSQGTPDVTERLLQRLNPEAAAAVEQVKPTSEKIKAGKDFEAIEPAMVESEPPLLRADDPITDMTFDPKKMKDISGFKAATTDVYRIFRDAFGKDYETVGKPIVNKLDSAKGQYVNMQQQWLNKLKTEVVDKLGIKKGSKESALVQRYGEKKMTLDELKAASPDKWKDIVKADQWFRQSYDNIYEGVNKARQTAYPNSPDKQVPKLDNYYRHFREMNGLTGLKNIFDSPSQIDPHLAGMSQHTNPSSKWHSFMQKRGMGPYKEDAVGGFLEYIPGASFATNIDPVIPVFKNLRRQLADGTEDSRNINNFIEFLYNYSNDLAGKTNPYFDRNLQQLVGRKTMSVLNWVNNRVKKNVILGNVGSVLAQMANIPNGVAFAKQYSVKGASRTLTSIFDKNAPIHKSDFLKERYLGKLFREFDQRLIDQPEKLAGWLIETTDRVGSSFVWNSVYEKGLKQGVQNPIKYADDETRKLIAGRGVGEVPLLQKAKTTQLVMPFTLEVANLWKVIGDMGKKKDFGGIATLFVANYILNKGMEETRGSAVTFDPIDALADALGNDELSNTQKAGRVVGEVLTNVPLGQHIAGLYPEYGEVLNIKGPTRAELFGERDPQRFGTGLVAANSVNDALFKFALPFGGNQLKKTLSGIDAINNEGSYKKDSPVSIPMLGDNEKLKYPVDPNLWNNTKGLLFGAGAFNEARDYYDERRRPLSENQTAEYEDAKLTGTEQEYYKNLMSERKVKTIENKIKEVEKDKSLSDKEKMQKIMKYYQELQSLQ</sequence>
<accession>A0A5D4R828</accession>
<feature type="coiled-coil region" evidence="1">
    <location>
        <begin position="40"/>
        <end position="71"/>
    </location>
</feature>
<comment type="caution">
    <text evidence="3">The sequence shown here is derived from an EMBL/GenBank/DDBJ whole genome shotgun (WGS) entry which is preliminary data.</text>
</comment>
<gene>
    <name evidence="3" type="ORF">FZD51_14960</name>
</gene>
<feature type="compositionally biased region" description="Basic and acidic residues" evidence="2">
    <location>
        <begin position="106"/>
        <end position="125"/>
    </location>
</feature>
<evidence type="ECO:0000313" key="4">
    <source>
        <dbReference type="Proteomes" id="UP000322139"/>
    </source>
</evidence>
<organism evidence="3 4">
    <name type="scientific">Bacillus infantis</name>
    <dbReference type="NCBI Taxonomy" id="324767"/>
    <lineage>
        <taxon>Bacteria</taxon>
        <taxon>Bacillati</taxon>
        <taxon>Bacillota</taxon>
        <taxon>Bacilli</taxon>
        <taxon>Bacillales</taxon>
        <taxon>Bacillaceae</taxon>
        <taxon>Bacillus</taxon>
    </lineage>
</organism>
<feature type="region of interest" description="Disordered" evidence="2">
    <location>
        <begin position="332"/>
        <end position="352"/>
    </location>
</feature>
<proteinExistence type="predicted"/>
<protein>
    <recommendedName>
        <fullName evidence="5">Large polyvalent protein associated domain-containing protein</fullName>
    </recommendedName>
</protein>
<reference evidence="3 4" key="1">
    <citation type="submission" date="2019-08" db="EMBL/GenBank/DDBJ databases">
        <title>Bacillus genomes from the desert of Cuatro Cienegas, Coahuila.</title>
        <authorList>
            <person name="Olmedo-Alvarez G."/>
        </authorList>
    </citation>
    <scope>NUCLEOTIDE SEQUENCE [LARGE SCALE GENOMIC DNA]</scope>
    <source>
        <strain evidence="3 4">CH446_14T</strain>
    </source>
</reference>
<dbReference type="Proteomes" id="UP000322139">
    <property type="component" value="Unassembled WGS sequence"/>
</dbReference>